<dbReference type="GO" id="GO:0009295">
    <property type="term" value="C:nucleoid"/>
    <property type="evidence" value="ECO:0007669"/>
    <property type="project" value="UniProtKB-SubCell"/>
</dbReference>
<reference evidence="6" key="1">
    <citation type="submission" date="2019-02" db="EMBL/GenBank/DDBJ databases">
        <authorList>
            <person name="Gruber-Vodicka R. H."/>
            <person name="Seah K. B. B."/>
        </authorList>
    </citation>
    <scope>NUCLEOTIDE SEQUENCE</scope>
    <source>
        <strain evidence="6">BECK_BZ131</strain>
    </source>
</reference>
<sequence>MSKFDLSEITFQELVKLRGELDASIDNRKEEERQQLLREIREKIIERGFSMAEIFGGNELAKGLKYRSPVAPKYCNPDNPEQKWSGRGRKPSWVIALLDRGFSLDELLIGKE</sequence>
<dbReference type="Gene3D" id="4.10.430.10">
    <property type="entry name" value="Histone-like protein H-NS, C-terminal domain"/>
    <property type="match status" value="1"/>
</dbReference>
<feature type="domain" description="DNA-binding protein H-NS-like C-terminal" evidence="5">
    <location>
        <begin position="64"/>
        <end position="109"/>
    </location>
</feature>
<dbReference type="GO" id="GO:0000976">
    <property type="term" value="F:transcription cis-regulatory region binding"/>
    <property type="evidence" value="ECO:0007669"/>
    <property type="project" value="TreeGrafter"/>
</dbReference>
<dbReference type="SUPFAM" id="SSF81273">
    <property type="entry name" value="H-NS histone-like proteins"/>
    <property type="match status" value="1"/>
</dbReference>
<dbReference type="GO" id="GO:0003681">
    <property type="term" value="F:bent DNA binding"/>
    <property type="evidence" value="ECO:0007669"/>
    <property type="project" value="TreeGrafter"/>
</dbReference>
<dbReference type="AlphaFoldDB" id="A0A450U2A3"/>
<keyword evidence="4 6" id="KW-0238">DNA-binding</keyword>
<evidence type="ECO:0000256" key="1">
    <source>
        <dbReference type="ARBA" id="ARBA00004453"/>
    </source>
</evidence>
<dbReference type="GO" id="GO:0001217">
    <property type="term" value="F:DNA-binding transcription repressor activity"/>
    <property type="evidence" value="ECO:0007669"/>
    <property type="project" value="TreeGrafter"/>
</dbReference>
<dbReference type="GO" id="GO:0032993">
    <property type="term" value="C:protein-DNA complex"/>
    <property type="evidence" value="ECO:0007669"/>
    <property type="project" value="TreeGrafter"/>
</dbReference>
<evidence type="ECO:0000256" key="4">
    <source>
        <dbReference type="ARBA" id="ARBA00023125"/>
    </source>
</evidence>
<keyword evidence="3" id="KW-0963">Cytoplasm</keyword>
<dbReference type="PANTHER" id="PTHR38097">
    <property type="match status" value="1"/>
</dbReference>
<name>A0A450U2A3_9GAMM</name>
<dbReference type="Pfam" id="PF00816">
    <property type="entry name" value="Histone_HNS"/>
    <property type="match status" value="1"/>
</dbReference>
<evidence type="ECO:0000313" key="6">
    <source>
        <dbReference type="EMBL" id="VFJ77083.1"/>
    </source>
</evidence>
<organism evidence="6">
    <name type="scientific">Candidatus Kentrum sp. FW</name>
    <dbReference type="NCBI Taxonomy" id="2126338"/>
    <lineage>
        <taxon>Bacteria</taxon>
        <taxon>Pseudomonadati</taxon>
        <taxon>Pseudomonadota</taxon>
        <taxon>Gammaproteobacteria</taxon>
        <taxon>Candidatus Kentrum</taxon>
    </lineage>
</organism>
<protein>
    <submittedName>
        <fullName evidence="6">DNA-binding protein H-NS</fullName>
    </submittedName>
</protein>
<dbReference type="InterPro" id="IPR037150">
    <property type="entry name" value="H-NS_C_dom_sf"/>
</dbReference>
<dbReference type="GO" id="GO:0005829">
    <property type="term" value="C:cytosol"/>
    <property type="evidence" value="ECO:0007669"/>
    <property type="project" value="TreeGrafter"/>
</dbReference>
<dbReference type="PANTHER" id="PTHR38097:SF2">
    <property type="entry name" value="DNA-BINDING PROTEIN STPA"/>
    <property type="match status" value="1"/>
</dbReference>
<gene>
    <name evidence="6" type="ORF">BECKFW1821C_GA0114237_11158</name>
</gene>
<comment type="subcellular location">
    <subcellularLocation>
        <location evidence="1">Cytoplasm</location>
        <location evidence="1">Nucleoid</location>
    </subcellularLocation>
</comment>
<evidence type="ECO:0000256" key="3">
    <source>
        <dbReference type="ARBA" id="ARBA00022490"/>
    </source>
</evidence>
<proteinExistence type="inferred from homology"/>
<evidence type="ECO:0000259" key="5">
    <source>
        <dbReference type="SMART" id="SM00528"/>
    </source>
</evidence>
<accession>A0A450U2A3</accession>
<dbReference type="InterPro" id="IPR027444">
    <property type="entry name" value="H-NS_C_dom"/>
</dbReference>
<evidence type="ECO:0000256" key="2">
    <source>
        <dbReference type="ARBA" id="ARBA00010610"/>
    </source>
</evidence>
<dbReference type="EMBL" id="CAADFE010000115">
    <property type="protein sequence ID" value="VFJ77083.1"/>
    <property type="molecule type" value="Genomic_DNA"/>
</dbReference>
<dbReference type="SMART" id="SM00528">
    <property type="entry name" value="HNS"/>
    <property type="match status" value="1"/>
</dbReference>
<comment type="similarity">
    <text evidence="2">Belongs to the histone-like protein H-NS family.</text>
</comment>
<dbReference type="GO" id="GO:0003680">
    <property type="term" value="F:minor groove of adenine-thymine-rich DNA binding"/>
    <property type="evidence" value="ECO:0007669"/>
    <property type="project" value="TreeGrafter"/>
</dbReference>